<dbReference type="STRING" id="743788.S8ESQ2"/>
<gene>
    <name evidence="1" type="ORF">FOMPIDRAFT_64644</name>
</gene>
<dbReference type="CDD" id="cd00303">
    <property type="entry name" value="retropepsin_like"/>
    <property type="match status" value="1"/>
</dbReference>
<reference evidence="1 2" key="1">
    <citation type="journal article" date="2012" name="Science">
        <title>The Paleozoic origin of enzymatic lignin decomposition reconstructed from 31 fungal genomes.</title>
        <authorList>
            <person name="Floudas D."/>
            <person name="Binder M."/>
            <person name="Riley R."/>
            <person name="Barry K."/>
            <person name="Blanchette R.A."/>
            <person name="Henrissat B."/>
            <person name="Martinez A.T."/>
            <person name="Otillar R."/>
            <person name="Spatafora J.W."/>
            <person name="Yadav J.S."/>
            <person name="Aerts A."/>
            <person name="Benoit I."/>
            <person name="Boyd A."/>
            <person name="Carlson A."/>
            <person name="Copeland A."/>
            <person name="Coutinho P.M."/>
            <person name="de Vries R.P."/>
            <person name="Ferreira P."/>
            <person name="Findley K."/>
            <person name="Foster B."/>
            <person name="Gaskell J."/>
            <person name="Glotzer D."/>
            <person name="Gorecki P."/>
            <person name="Heitman J."/>
            <person name="Hesse C."/>
            <person name="Hori C."/>
            <person name="Igarashi K."/>
            <person name="Jurgens J.A."/>
            <person name="Kallen N."/>
            <person name="Kersten P."/>
            <person name="Kohler A."/>
            <person name="Kuees U."/>
            <person name="Kumar T.K.A."/>
            <person name="Kuo A."/>
            <person name="LaButti K."/>
            <person name="Larrondo L.F."/>
            <person name="Lindquist E."/>
            <person name="Ling A."/>
            <person name="Lombard V."/>
            <person name="Lucas S."/>
            <person name="Lundell T."/>
            <person name="Martin R."/>
            <person name="McLaughlin D.J."/>
            <person name="Morgenstern I."/>
            <person name="Morin E."/>
            <person name="Murat C."/>
            <person name="Nagy L.G."/>
            <person name="Nolan M."/>
            <person name="Ohm R.A."/>
            <person name="Patyshakuliyeva A."/>
            <person name="Rokas A."/>
            <person name="Ruiz-Duenas F.J."/>
            <person name="Sabat G."/>
            <person name="Salamov A."/>
            <person name="Samejima M."/>
            <person name="Schmutz J."/>
            <person name="Slot J.C."/>
            <person name="St John F."/>
            <person name="Stenlid J."/>
            <person name="Sun H."/>
            <person name="Sun S."/>
            <person name="Syed K."/>
            <person name="Tsang A."/>
            <person name="Wiebenga A."/>
            <person name="Young D."/>
            <person name="Pisabarro A."/>
            <person name="Eastwood D.C."/>
            <person name="Martin F."/>
            <person name="Cullen D."/>
            <person name="Grigoriev I.V."/>
            <person name="Hibbett D.S."/>
        </authorList>
    </citation>
    <scope>NUCLEOTIDE SEQUENCE</scope>
    <source>
        <strain evidence="2">FP-58527</strain>
    </source>
</reference>
<evidence type="ECO:0000313" key="2">
    <source>
        <dbReference type="Proteomes" id="UP000015241"/>
    </source>
</evidence>
<dbReference type="Proteomes" id="UP000015241">
    <property type="component" value="Unassembled WGS sequence"/>
</dbReference>
<dbReference type="InterPro" id="IPR021109">
    <property type="entry name" value="Peptidase_aspartic_dom_sf"/>
</dbReference>
<evidence type="ECO:0000313" key="1">
    <source>
        <dbReference type="EMBL" id="EPS92735.1"/>
    </source>
</evidence>
<dbReference type="HOGENOM" id="CLU_047281_2_1_1"/>
<name>S8ESQ2_FOMSC</name>
<dbReference type="Pfam" id="PF13650">
    <property type="entry name" value="Asp_protease_2"/>
    <property type="match status" value="1"/>
</dbReference>
<protein>
    <submittedName>
        <fullName evidence="1">Uncharacterized protein</fullName>
    </submittedName>
</protein>
<accession>S8ESQ2</accession>
<proteinExistence type="predicted"/>
<dbReference type="OrthoDB" id="1750432at2759"/>
<keyword evidence="2" id="KW-1185">Reference proteome</keyword>
<organism evidence="1 2">
    <name type="scientific">Fomitopsis schrenkii</name>
    <name type="common">Brown rot fungus</name>
    <dbReference type="NCBI Taxonomy" id="2126942"/>
    <lineage>
        <taxon>Eukaryota</taxon>
        <taxon>Fungi</taxon>
        <taxon>Dikarya</taxon>
        <taxon>Basidiomycota</taxon>
        <taxon>Agaricomycotina</taxon>
        <taxon>Agaricomycetes</taxon>
        <taxon>Polyporales</taxon>
        <taxon>Fomitopsis</taxon>
    </lineage>
</organism>
<feature type="non-terminal residue" evidence="1">
    <location>
        <position position="168"/>
    </location>
</feature>
<sequence>MQRDGYVELQDLYLAFEVLLPNALLENAYLDLPNWYAQVLRRELRTDPFGFEDLEGELETFFQERPNMHAGAAIQCNAVRVSKNDSPEYLQRNAAEPKALNRVMPDPAVVVVQVNGHPLRALLDSGSLSDFVSTKVVHQLKLRSFELDVPLPVQMAVQGSRAKVNLGC</sequence>
<dbReference type="Gene3D" id="2.40.70.10">
    <property type="entry name" value="Acid Proteases"/>
    <property type="match status" value="1"/>
</dbReference>
<dbReference type="EMBL" id="KE504371">
    <property type="protein sequence ID" value="EPS92735.1"/>
    <property type="molecule type" value="Genomic_DNA"/>
</dbReference>
<dbReference type="AlphaFoldDB" id="S8ESQ2"/>
<dbReference type="InParanoid" id="S8ESQ2"/>